<reference evidence="3 4" key="1">
    <citation type="submission" date="2019-03" db="EMBL/GenBank/DDBJ databases">
        <title>Single cell metagenomics reveals metabolic interactions within the superorganism composed of flagellate Streblomastix strix and complex community of Bacteroidetes bacteria on its surface.</title>
        <authorList>
            <person name="Treitli S.C."/>
            <person name="Kolisko M."/>
            <person name="Husnik F."/>
            <person name="Keeling P."/>
            <person name="Hampl V."/>
        </authorList>
    </citation>
    <scope>NUCLEOTIDE SEQUENCE [LARGE SCALE GENOMIC DNA]</scope>
    <source>
        <strain evidence="3">ST1C</strain>
    </source>
</reference>
<feature type="region of interest" description="Disordered" evidence="1">
    <location>
        <begin position="36"/>
        <end position="59"/>
    </location>
</feature>
<keyword evidence="2" id="KW-1133">Transmembrane helix</keyword>
<sequence length="258" mass="29518">MENSDFLVPGLISASALFLVVALALVIQHAKSKSQDNSQQTLDKQKNERSIDEDSQEQQFDDVTTIEPIYVPRLLKDPIRKEGELAFDLVKDKFPESIQIIPMRFFYPLNAETKMLLAFCSEITEPVISGHPQTVYNTFCYPIKVALQNPAIINFWFETVQQNVSNPIQLWKNSTYLQQNFKKGSRPQDATHIVPLYIVQEKELFENPFHVRGMLIKHFATSTRCINHLESDITPPPSSKVTPPVILLFCLNIADIRE</sequence>
<feature type="transmembrane region" description="Helical" evidence="2">
    <location>
        <begin position="6"/>
        <end position="27"/>
    </location>
</feature>
<dbReference type="Proteomes" id="UP000324800">
    <property type="component" value="Unassembled WGS sequence"/>
</dbReference>
<evidence type="ECO:0000313" key="3">
    <source>
        <dbReference type="EMBL" id="KAA6375838.1"/>
    </source>
</evidence>
<keyword evidence="2" id="KW-0472">Membrane</keyword>
<evidence type="ECO:0000256" key="2">
    <source>
        <dbReference type="SAM" id="Phobius"/>
    </source>
</evidence>
<dbReference type="EMBL" id="SNRW01010952">
    <property type="protein sequence ID" value="KAA6375838.1"/>
    <property type="molecule type" value="Genomic_DNA"/>
</dbReference>
<feature type="compositionally biased region" description="Basic and acidic residues" evidence="1">
    <location>
        <begin position="43"/>
        <end position="52"/>
    </location>
</feature>
<organism evidence="3 4">
    <name type="scientific">Streblomastix strix</name>
    <dbReference type="NCBI Taxonomy" id="222440"/>
    <lineage>
        <taxon>Eukaryota</taxon>
        <taxon>Metamonada</taxon>
        <taxon>Preaxostyla</taxon>
        <taxon>Oxymonadida</taxon>
        <taxon>Streblomastigidae</taxon>
        <taxon>Streblomastix</taxon>
    </lineage>
</organism>
<gene>
    <name evidence="3" type="ORF">EZS28_028634</name>
</gene>
<name>A0A5J4UZH7_9EUKA</name>
<evidence type="ECO:0000256" key="1">
    <source>
        <dbReference type="SAM" id="MobiDB-lite"/>
    </source>
</evidence>
<dbReference type="AlphaFoldDB" id="A0A5J4UZH7"/>
<accession>A0A5J4UZH7</accession>
<protein>
    <submittedName>
        <fullName evidence="3">Uncharacterized protein</fullName>
    </submittedName>
</protein>
<proteinExistence type="predicted"/>
<evidence type="ECO:0000313" key="4">
    <source>
        <dbReference type="Proteomes" id="UP000324800"/>
    </source>
</evidence>
<keyword evidence="2" id="KW-0812">Transmembrane</keyword>
<comment type="caution">
    <text evidence="3">The sequence shown here is derived from an EMBL/GenBank/DDBJ whole genome shotgun (WGS) entry which is preliminary data.</text>
</comment>
<dbReference type="OrthoDB" id="10521712at2759"/>